<name>A0A7W4TPZ0_KINRA</name>
<evidence type="ECO:0000313" key="18">
    <source>
        <dbReference type="Proteomes" id="UP000533269"/>
    </source>
</evidence>
<evidence type="ECO:0000256" key="1">
    <source>
        <dbReference type="ARBA" id="ARBA00000642"/>
    </source>
</evidence>
<dbReference type="Pfam" id="PF00162">
    <property type="entry name" value="PGK"/>
    <property type="match status" value="1"/>
</dbReference>
<evidence type="ECO:0000256" key="15">
    <source>
        <dbReference type="PIRSR" id="PIRSR000724-2"/>
    </source>
</evidence>
<evidence type="ECO:0000256" key="8">
    <source>
        <dbReference type="ARBA" id="ARBA00022679"/>
    </source>
</evidence>
<protein>
    <recommendedName>
        <fullName evidence="6 13">Phosphoglycerate kinase</fullName>
        <ecNumber evidence="5 13">2.7.2.3</ecNumber>
    </recommendedName>
</protein>
<feature type="binding site" evidence="13 14">
    <location>
        <begin position="70"/>
        <end position="73"/>
    </location>
    <ligand>
        <name>substrate</name>
    </ligand>
</feature>
<feature type="binding site" evidence="13 14">
    <location>
        <begin position="24"/>
        <end position="26"/>
    </location>
    <ligand>
        <name>substrate</name>
    </ligand>
</feature>
<feature type="binding site" evidence="14">
    <location>
        <position position="167"/>
    </location>
    <ligand>
        <name>(2R)-3-phosphoglycerate</name>
        <dbReference type="ChEBI" id="CHEBI:58272"/>
    </ligand>
</feature>
<sequence>MKTLDDLETQLGGFAGRRVLVRSDLNVPLDHDRRDGAGQPVITDDGRLRASVPTLRRLLDAGARVVVTAHLGRPKGAPEAKYSLAPVHARLAELLPGVEVGFCPVTVGAQAMAAVDALADGELLLLENIRFNAGETSKDDEERGAFADELAALADAFVSDGFGAVHRKHASVYDVALRLPHAAGGLVATEVEVLQRLTAHPERPYAVVLGGSKVSDKLGVIDNLLGSLLGEGDRLLVGGGMVFTFLKAQGYEVGKSLLETDQLDRVAGYVRTAREKGVELVLPTDVVAATAFAADAEHDVVAVDAIPADRLGLDIGPDSGAAFAARLADARTVFWNGPMGVFEMEPYSHGTRAVAQALVDGGAFSVVGGGDSAAAVRTLGFADERFGHISTGGGASLEYLEGKHLPGLDVLS</sequence>
<accession>A0A7W4TPZ0</accession>
<evidence type="ECO:0000256" key="6">
    <source>
        <dbReference type="ARBA" id="ARBA00016471"/>
    </source>
</evidence>
<comment type="pathway">
    <text evidence="2 13">Carbohydrate degradation; glycolysis; pyruvate from D-glyceraldehyde 3-phosphate: step 2/5.</text>
</comment>
<dbReference type="GO" id="GO:0004618">
    <property type="term" value="F:phosphoglycerate kinase activity"/>
    <property type="evidence" value="ECO:0007669"/>
    <property type="project" value="UniProtKB-UniRule"/>
</dbReference>
<dbReference type="EC" id="2.7.2.3" evidence="5 13"/>
<dbReference type="Proteomes" id="UP000533269">
    <property type="component" value="Unassembled WGS sequence"/>
</dbReference>
<keyword evidence="11 13" id="KW-0067">ATP-binding</keyword>
<dbReference type="SUPFAM" id="SSF53748">
    <property type="entry name" value="Phosphoglycerate kinase"/>
    <property type="match status" value="1"/>
</dbReference>
<dbReference type="PIRSF" id="PIRSF000724">
    <property type="entry name" value="Pgk"/>
    <property type="match status" value="1"/>
</dbReference>
<evidence type="ECO:0000256" key="4">
    <source>
        <dbReference type="ARBA" id="ARBA00011245"/>
    </source>
</evidence>
<evidence type="ECO:0000313" key="17">
    <source>
        <dbReference type="EMBL" id="MBB2902932.1"/>
    </source>
</evidence>
<evidence type="ECO:0000256" key="10">
    <source>
        <dbReference type="ARBA" id="ARBA00022777"/>
    </source>
</evidence>
<keyword evidence="7 13" id="KW-0963">Cytoplasm</keyword>
<evidence type="ECO:0000256" key="14">
    <source>
        <dbReference type="PIRSR" id="PIRSR000724-1"/>
    </source>
</evidence>
<dbReference type="InterPro" id="IPR001576">
    <property type="entry name" value="Phosphoglycerate_kinase"/>
</dbReference>
<feature type="binding site" evidence="13 15">
    <location>
        <begin position="369"/>
        <end position="372"/>
    </location>
    <ligand>
        <name>ATP</name>
        <dbReference type="ChEBI" id="CHEBI:30616"/>
    </ligand>
</feature>
<feature type="binding site" evidence="14">
    <location>
        <position position="130"/>
    </location>
    <ligand>
        <name>(2R)-3-phosphoglycerate</name>
        <dbReference type="ChEBI" id="CHEBI:58272"/>
    </ligand>
</feature>
<dbReference type="InterPro" id="IPR036043">
    <property type="entry name" value="Phosphoglycerate_kinase_sf"/>
</dbReference>
<organism evidence="17 18">
    <name type="scientific">Kineococcus radiotolerans</name>
    <dbReference type="NCBI Taxonomy" id="131568"/>
    <lineage>
        <taxon>Bacteria</taxon>
        <taxon>Bacillati</taxon>
        <taxon>Actinomycetota</taxon>
        <taxon>Actinomycetes</taxon>
        <taxon>Kineosporiales</taxon>
        <taxon>Kineosporiaceae</taxon>
        <taxon>Kineococcus</taxon>
    </lineage>
</organism>
<feature type="binding site" evidence="13">
    <location>
        <position position="130"/>
    </location>
    <ligand>
        <name>substrate</name>
    </ligand>
</feature>
<evidence type="ECO:0000256" key="9">
    <source>
        <dbReference type="ARBA" id="ARBA00022741"/>
    </source>
</evidence>
<comment type="subunit">
    <text evidence="4 13">Monomer.</text>
</comment>
<comment type="similarity">
    <text evidence="3 13 16">Belongs to the phosphoglycerate kinase family.</text>
</comment>
<keyword evidence="9 13" id="KW-0547">Nucleotide-binding</keyword>
<feature type="binding site" evidence="13">
    <location>
        <position position="47"/>
    </location>
    <ligand>
        <name>substrate</name>
    </ligand>
</feature>
<comment type="catalytic activity">
    <reaction evidence="1 13 16">
        <text>(2R)-3-phosphoglycerate + ATP = (2R)-3-phospho-glyceroyl phosphate + ADP</text>
        <dbReference type="Rhea" id="RHEA:14801"/>
        <dbReference type="ChEBI" id="CHEBI:30616"/>
        <dbReference type="ChEBI" id="CHEBI:57604"/>
        <dbReference type="ChEBI" id="CHEBI:58272"/>
        <dbReference type="ChEBI" id="CHEBI:456216"/>
        <dbReference type="EC" id="2.7.2.3"/>
    </reaction>
</comment>
<dbReference type="PRINTS" id="PR00477">
    <property type="entry name" value="PHGLYCKINASE"/>
</dbReference>
<evidence type="ECO:0000256" key="13">
    <source>
        <dbReference type="HAMAP-Rule" id="MF_00145"/>
    </source>
</evidence>
<evidence type="ECO:0000256" key="7">
    <source>
        <dbReference type="ARBA" id="ARBA00022490"/>
    </source>
</evidence>
<dbReference type="InterPro" id="IPR015824">
    <property type="entry name" value="Phosphoglycerate_kinase_N"/>
</dbReference>
<reference evidence="17 18" key="1">
    <citation type="submission" date="2020-08" db="EMBL/GenBank/DDBJ databases">
        <title>The Agave Microbiome: Exploring the role of microbial communities in plant adaptations to desert environments.</title>
        <authorList>
            <person name="Partida-Martinez L.P."/>
        </authorList>
    </citation>
    <scope>NUCLEOTIDE SEQUENCE [LARGE SCALE GENOMIC DNA]</scope>
    <source>
        <strain evidence="17 18">AS2.23</strain>
    </source>
</reference>
<dbReference type="InterPro" id="IPR015911">
    <property type="entry name" value="Phosphoglycerate_kinase_CS"/>
</dbReference>
<reference evidence="17 18" key="2">
    <citation type="submission" date="2020-08" db="EMBL/GenBank/DDBJ databases">
        <authorList>
            <person name="Partida-Martinez L."/>
            <person name="Huntemann M."/>
            <person name="Clum A."/>
            <person name="Wang J."/>
            <person name="Palaniappan K."/>
            <person name="Ritter S."/>
            <person name="Chen I.-M."/>
            <person name="Stamatis D."/>
            <person name="Reddy T."/>
            <person name="O'Malley R."/>
            <person name="Daum C."/>
            <person name="Shapiro N."/>
            <person name="Ivanova N."/>
            <person name="Kyrpides N."/>
            <person name="Woyke T."/>
        </authorList>
    </citation>
    <scope>NUCLEOTIDE SEQUENCE [LARGE SCALE GENOMIC DNA]</scope>
    <source>
        <strain evidence="17 18">AS2.23</strain>
    </source>
</reference>
<dbReference type="Gene3D" id="3.40.50.1260">
    <property type="entry name" value="Phosphoglycerate kinase, N-terminal domain"/>
    <property type="match status" value="2"/>
</dbReference>
<evidence type="ECO:0000256" key="16">
    <source>
        <dbReference type="RuleBase" id="RU000532"/>
    </source>
</evidence>
<comment type="subcellular location">
    <subcellularLocation>
        <location evidence="13">Cytoplasm</location>
    </subcellularLocation>
</comment>
<dbReference type="PROSITE" id="PS00111">
    <property type="entry name" value="PGLYCERATE_KINASE"/>
    <property type="match status" value="1"/>
</dbReference>
<feature type="binding site" evidence="13">
    <location>
        <position position="167"/>
    </location>
    <ligand>
        <name>substrate</name>
    </ligand>
</feature>
<dbReference type="GO" id="GO:0006094">
    <property type="term" value="P:gluconeogenesis"/>
    <property type="evidence" value="ECO:0007669"/>
    <property type="project" value="TreeGrafter"/>
</dbReference>
<comment type="caution">
    <text evidence="17">The sequence shown here is derived from an EMBL/GenBank/DDBJ whole genome shotgun (WGS) entry which is preliminary data.</text>
</comment>
<evidence type="ECO:0000256" key="5">
    <source>
        <dbReference type="ARBA" id="ARBA00013061"/>
    </source>
</evidence>
<feature type="binding site" evidence="14">
    <location>
        <position position="47"/>
    </location>
    <ligand>
        <name>(2R)-3-phosphoglycerate</name>
        <dbReference type="ChEBI" id="CHEBI:58272"/>
    </ligand>
</feature>
<dbReference type="GO" id="GO:0043531">
    <property type="term" value="F:ADP binding"/>
    <property type="evidence" value="ECO:0007669"/>
    <property type="project" value="TreeGrafter"/>
</dbReference>
<keyword evidence="8 13" id="KW-0808">Transferase</keyword>
<evidence type="ECO:0000256" key="3">
    <source>
        <dbReference type="ARBA" id="ARBA00008982"/>
    </source>
</evidence>
<dbReference type="EMBL" id="JACHVY010000004">
    <property type="protein sequence ID" value="MBB2902932.1"/>
    <property type="molecule type" value="Genomic_DNA"/>
</dbReference>
<proteinExistence type="inferred from homology"/>
<dbReference type="RefSeq" id="WP_183392581.1">
    <property type="nucleotide sequence ID" value="NZ_JACHVY010000004.1"/>
</dbReference>
<dbReference type="AlphaFoldDB" id="A0A7W4TPZ0"/>
<dbReference type="HAMAP" id="MF_00145">
    <property type="entry name" value="Phosphoglyc_kinase"/>
    <property type="match status" value="1"/>
</dbReference>
<evidence type="ECO:0000256" key="11">
    <source>
        <dbReference type="ARBA" id="ARBA00022840"/>
    </source>
</evidence>
<dbReference type="PANTHER" id="PTHR11406">
    <property type="entry name" value="PHOSPHOGLYCERATE KINASE"/>
    <property type="match status" value="1"/>
</dbReference>
<dbReference type="PANTHER" id="PTHR11406:SF23">
    <property type="entry name" value="PHOSPHOGLYCERATE KINASE 1, CHLOROPLASTIC-RELATED"/>
    <property type="match status" value="1"/>
</dbReference>
<dbReference type="GO" id="GO:0005829">
    <property type="term" value="C:cytosol"/>
    <property type="evidence" value="ECO:0007669"/>
    <property type="project" value="TreeGrafter"/>
</dbReference>
<keyword evidence="12 13" id="KW-0324">Glycolysis</keyword>
<dbReference type="FunFam" id="3.40.50.1260:FF:000006">
    <property type="entry name" value="Phosphoglycerate kinase"/>
    <property type="match status" value="1"/>
</dbReference>
<feature type="binding site" evidence="13 15">
    <location>
        <position position="343"/>
    </location>
    <ligand>
        <name>ATP</name>
        <dbReference type="ChEBI" id="CHEBI:30616"/>
    </ligand>
</feature>
<dbReference type="UniPathway" id="UPA00109">
    <property type="reaction ID" value="UER00185"/>
</dbReference>
<feature type="binding site" evidence="13 15">
    <location>
        <position position="217"/>
    </location>
    <ligand>
        <name>ATP</name>
        <dbReference type="ChEBI" id="CHEBI:30616"/>
    </ligand>
</feature>
<keyword evidence="10 13" id="KW-0418">Kinase</keyword>
<dbReference type="FunFam" id="3.40.50.1260:FF:000031">
    <property type="entry name" value="Phosphoglycerate kinase 1"/>
    <property type="match status" value="1"/>
</dbReference>
<evidence type="ECO:0000256" key="12">
    <source>
        <dbReference type="ARBA" id="ARBA00023152"/>
    </source>
</evidence>
<gene>
    <name evidence="13" type="primary">pgk</name>
    <name evidence="17" type="ORF">FHR75_003768</name>
</gene>
<dbReference type="GO" id="GO:0005524">
    <property type="term" value="F:ATP binding"/>
    <property type="evidence" value="ECO:0007669"/>
    <property type="project" value="UniProtKB-KW"/>
</dbReference>
<dbReference type="GO" id="GO:0006096">
    <property type="term" value="P:glycolytic process"/>
    <property type="evidence" value="ECO:0007669"/>
    <property type="project" value="UniProtKB-UniRule"/>
</dbReference>
<evidence type="ECO:0000256" key="2">
    <source>
        <dbReference type="ARBA" id="ARBA00004838"/>
    </source>
</evidence>
<feature type="binding site" evidence="13">
    <location>
        <position position="312"/>
    </location>
    <ligand>
        <name>ATP</name>
        <dbReference type="ChEBI" id="CHEBI:30616"/>
    </ligand>
</feature>